<dbReference type="OrthoDB" id="9810906at2"/>
<dbReference type="SMART" id="SM00854">
    <property type="entry name" value="PGA_cap"/>
    <property type="match status" value="1"/>
</dbReference>
<dbReference type="InterPro" id="IPR029052">
    <property type="entry name" value="Metallo-depent_PP-like"/>
</dbReference>
<dbReference type="Proteomes" id="UP000028090">
    <property type="component" value="Unassembled WGS sequence"/>
</dbReference>
<dbReference type="EMBL" id="JPFU01000012">
    <property type="protein sequence ID" value="KEQ35504.1"/>
    <property type="molecule type" value="Genomic_DNA"/>
</dbReference>
<dbReference type="AlphaFoldDB" id="A0A081PXT1"/>
<dbReference type="Pfam" id="PF09587">
    <property type="entry name" value="PGA_cap"/>
    <property type="match status" value="1"/>
</dbReference>
<accession>A0A081PXT1</accession>
<dbReference type="SUPFAM" id="SSF56300">
    <property type="entry name" value="Metallo-dependent phosphatases"/>
    <property type="match status" value="1"/>
</dbReference>
<evidence type="ECO:0000256" key="1">
    <source>
        <dbReference type="ARBA" id="ARBA00005662"/>
    </source>
</evidence>
<comment type="similarity">
    <text evidence="1">Belongs to the CapA family.</text>
</comment>
<evidence type="ECO:0000313" key="3">
    <source>
        <dbReference type="EMBL" id="KEQ35504.1"/>
    </source>
</evidence>
<dbReference type="Gene3D" id="3.60.21.10">
    <property type="match status" value="1"/>
</dbReference>
<comment type="caution">
    <text evidence="3">The sequence shown here is derived from an EMBL/GenBank/DDBJ whole genome shotgun (WGS) entry which is preliminary data.</text>
</comment>
<dbReference type="InterPro" id="IPR019079">
    <property type="entry name" value="Capsule_synth_CapA"/>
</dbReference>
<dbReference type="PANTHER" id="PTHR33393">
    <property type="entry name" value="POLYGLUTAMINE SYNTHESIS ACCESSORY PROTEIN RV0574C-RELATED"/>
    <property type="match status" value="1"/>
</dbReference>
<evidence type="ECO:0000259" key="2">
    <source>
        <dbReference type="SMART" id="SM00854"/>
    </source>
</evidence>
<sequence length="441" mass="50388">MQRRQERHKRGSAFRFMMGLVNFFRSYRKWSNKGFVTILLLAVALSMGLVLLFESFQGIPLISQKKDTISQEANKTNQNAKDQDEEKTARIMANGDLLYHIPIYRSALKEDGTYDFHENFDYVKPWLKQADLIIGDFEGTVNKDHYLAGYPLFNAPGEVMDAIKDAGYQVLDLAHNHILDSQIEGVVSTADAIEKAGMTPIGVYTHESRDQAPLVIKEVNGIKVALLAYSYGFNGIEQSISQEDYNRYLSDLNEDKMKAEIERAEKEADITIIMPQMGVEYRLEPTEEQKALYHKMIDWGADIIFGGHPHVVEPSETVEKDGDKKLIIYSMGNFISNQRIETMQDEENAKWTERGVLMDVTIKKKAGKTTIETAKAHPSWVNRTPKGTYSPEGYPLFLYQTYILEDFIEGGSHRDQLDEATKERIDTAYKEMNEHVGLKWD</sequence>
<organism evidence="3 4">
    <name type="scientific">Streptococcus mitis</name>
    <dbReference type="NCBI Taxonomy" id="28037"/>
    <lineage>
        <taxon>Bacteria</taxon>
        <taxon>Bacillati</taxon>
        <taxon>Bacillota</taxon>
        <taxon>Bacilli</taxon>
        <taxon>Lactobacillales</taxon>
        <taxon>Streptococcaceae</taxon>
        <taxon>Streptococcus</taxon>
        <taxon>Streptococcus mitis group</taxon>
    </lineage>
</organism>
<proteinExistence type="inferred from homology"/>
<dbReference type="RefSeq" id="WP_080710212.1">
    <property type="nucleotide sequence ID" value="NZ_JPFU01000012.1"/>
</dbReference>
<dbReference type="CDD" id="cd07381">
    <property type="entry name" value="MPP_CapA"/>
    <property type="match status" value="1"/>
</dbReference>
<evidence type="ECO:0000313" key="4">
    <source>
        <dbReference type="Proteomes" id="UP000028090"/>
    </source>
</evidence>
<gene>
    <name evidence="3" type="ORF">SK629_1015</name>
</gene>
<dbReference type="InterPro" id="IPR052169">
    <property type="entry name" value="CW_Biosynth-Accessory"/>
</dbReference>
<feature type="domain" description="Capsule synthesis protein CapA" evidence="2">
    <location>
        <begin position="90"/>
        <end position="338"/>
    </location>
</feature>
<name>A0A081PXT1_STRMT</name>
<protein>
    <submittedName>
        <fullName evidence="3">Bacterial capsule synthesis PGA_cap family protein</fullName>
    </submittedName>
</protein>
<dbReference type="PANTHER" id="PTHR33393:SF12">
    <property type="entry name" value="CAPSULE BIOSYNTHESIS PROTEIN CAPA"/>
    <property type="match status" value="1"/>
</dbReference>
<reference evidence="3 4" key="1">
    <citation type="submission" date="2014-05" db="EMBL/GenBank/DDBJ databases">
        <authorList>
            <person name="Daugherty S.C."/>
            <person name="Tallon L.J."/>
            <person name="Sadzewicz L."/>
            <person name="Kilian M."/>
            <person name="Tettelin H."/>
        </authorList>
    </citation>
    <scope>NUCLEOTIDE SEQUENCE [LARGE SCALE GENOMIC DNA]</scope>
    <source>
        <strain evidence="3 4">SK629</strain>
    </source>
</reference>
<dbReference type="PATRIC" id="fig|28037.95.peg.949"/>